<dbReference type="InterPro" id="IPR036425">
    <property type="entry name" value="MoaB/Mog-like_dom_sf"/>
</dbReference>
<name>A0A6H9XY17_9CORY</name>
<proteinExistence type="predicted"/>
<dbReference type="UniPathway" id="UPA00344"/>
<dbReference type="PANTHER" id="PTHR43764">
    <property type="entry name" value="MOLYBDENUM COFACTOR BIOSYNTHESIS"/>
    <property type="match status" value="1"/>
</dbReference>
<dbReference type="Gene3D" id="3.40.980.10">
    <property type="entry name" value="MoaB/Mog-like domain"/>
    <property type="match status" value="1"/>
</dbReference>
<dbReference type="EMBL" id="UARK01000036">
    <property type="protein sequence ID" value="SPW34444.1"/>
    <property type="molecule type" value="Genomic_DNA"/>
</dbReference>
<evidence type="ECO:0000313" key="3">
    <source>
        <dbReference type="EMBL" id="SPW34444.1"/>
    </source>
</evidence>
<dbReference type="SMART" id="SM00852">
    <property type="entry name" value="MoCF_biosynth"/>
    <property type="match status" value="1"/>
</dbReference>
<dbReference type="EC" id="2.7.7.75" evidence="3"/>
<dbReference type="GO" id="GO:0006777">
    <property type="term" value="P:Mo-molybdopterin cofactor biosynthetic process"/>
    <property type="evidence" value="ECO:0007669"/>
    <property type="project" value="UniProtKB-KW"/>
</dbReference>
<dbReference type="SUPFAM" id="SSF53218">
    <property type="entry name" value="Molybdenum cofactor biosynthesis proteins"/>
    <property type="match status" value="1"/>
</dbReference>
<dbReference type="InterPro" id="IPR008284">
    <property type="entry name" value="MoCF_biosynth_CS"/>
</dbReference>
<dbReference type="InterPro" id="IPR001453">
    <property type="entry name" value="MoaB/Mog_dom"/>
</dbReference>
<comment type="pathway">
    <text evidence="1">Cofactor biosynthesis; molybdopterin biosynthesis.</text>
</comment>
<gene>
    <name evidence="3" type="primary">moaB_2</name>
    <name evidence="3" type="ORF">NCTC10254_02603</name>
</gene>
<evidence type="ECO:0000256" key="2">
    <source>
        <dbReference type="ARBA" id="ARBA00023150"/>
    </source>
</evidence>
<keyword evidence="3" id="KW-0808">Transferase</keyword>
<dbReference type="Pfam" id="PF00994">
    <property type="entry name" value="MoCF_biosynth"/>
    <property type="match status" value="1"/>
</dbReference>
<dbReference type="PANTHER" id="PTHR43764:SF1">
    <property type="entry name" value="MOLYBDOPTERIN MOLYBDOTRANSFERASE"/>
    <property type="match status" value="1"/>
</dbReference>
<organism evidence="3 4">
    <name type="scientific">Corynebacterium matruchotii</name>
    <dbReference type="NCBI Taxonomy" id="43768"/>
    <lineage>
        <taxon>Bacteria</taxon>
        <taxon>Bacillati</taxon>
        <taxon>Actinomycetota</taxon>
        <taxon>Actinomycetes</taxon>
        <taxon>Mycobacteriales</taxon>
        <taxon>Corynebacteriaceae</taxon>
        <taxon>Corynebacterium</taxon>
    </lineage>
</organism>
<keyword evidence="3" id="KW-0548">Nucleotidyltransferase</keyword>
<evidence type="ECO:0000313" key="4">
    <source>
        <dbReference type="Proteomes" id="UP000249886"/>
    </source>
</evidence>
<dbReference type="InterPro" id="IPR051920">
    <property type="entry name" value="MPT_Adenylyltrnsfr/MoaC-Rel"/>
</dbReference>
<dbReference type="CDD" id="cd00886">
    <property type="entry name" value="MogA_MoaB"/>
    <property type="match status" value="1"/>
</dbReference>
<comment type="caution">
    <text evidence="3">The sequence shown here is derived from an EMBL/GenBank/DDBJ whole genome shotgun (WGS) entry which is preliminary data.</text>
</comment>
<dbReference type="PROSITE" id="PS01078">
    <property type="entry name" value="MOCF_BIOSYNTHESIS_1"/>
    <property type="match status" value="1"/>
</dbReference>
<dbReference type="GeneID" id="84574965"/>
<dbReference type="RefSeq" id="WP_005523261.1">
    <property type="nucleotide sequence ID" value="NZ_CAUOLB010000002.1"/>
</dbReference>
<reference evidence="3 4" key="1">
    <citation type="submission" date="2018-06" db="EMBL/GenBank/DDBJ databases">
        <authorList>
            <consortium name="Pathogen Informatics"/>
            <person name="Doyle S."/>
        </authorList>
    </citation>
    <scope>NUCLEOTIDE SEQUENCE [LARGE SCALE GENOMIC DNA]</scope>
    <source>
        <strain evidence="3 4">NCTC10254</strain>
    </source>
</reference>
<dbReference type="AlphaFoldDB" id="A0A6H9XY17"/>
<protein>
    <submittedName>
        <fullName evidence="3">Molybdenum cofactor biosynthesis protein</fullName>
        <ecNumber evidence="3">2.7.7.75</ecNumber>
    </submittedName>
</protein>
<dbReference type="GO" id="GO:0061598">
    <property type="term" value="F:molybdopterin adenylyltransferase activity"/>
    <property type="evidence" value="ECO:0007669"/>
    <property type="project" value="UniProtKB-EC"/>
</dbReference>
<evidence type="ECO:0000256" key="1">
    <source>
        <dbReference type="ARBA" id="ARBA00005046"/>
    </source>
</evidence>
<dbReference type="Proteomes" id="UP000249886">
    <property type="component" value="Unassembled WGS sequence"/>
</dbReference>
<keyword evidence="2" id="KW-0501">Molybdenum cofactor biosynthesis</keyword>
<accession>A0A6H9XY17</accession>
<sequence length="181" mass="19348">MGKHDHPADHNDYDDYHNQAAAPRRGLVIVASTRAAQGVYEDESGKTLATWLTSRSFDTPEPVIVADADIPNHFAQLFGDIASLPQVVLTTGGTGLSDDDRTVDELAKYLTKQLPGIAMQFWQTGLHATPLAVCSRAIAGTVGRTFVMALPGSVSACRDGIKVLDPIIDSLVGMLEGTHVH</sequence>